<dbReference type="EC" id="3.6.1.27" evidence="3"/>
<evidence type="ECO:0000313" key="15">
    <source>
        <dbReference type="EMBL" id="ETZ07558.1"/>
    </source>
</evidence>
<feature type="transmembrane region" description="Helical" evidence="14">
    <location>
        <begin position="196"/>
        <end position="215"/>
    </location>
</feature>
<reference evidence="15 16" key="1">
    <citation type="journal article" date="2014" name="FEMS Microbiol. Lett.">
        <title>Draft genome sequences of three Holospora species (Holospora obtusa, Holospora undulata, and Holospora elegans), endonuclear symbiotic bacteria of the ciliate Paramecium caudatum.</title>
        <authorList>
            <person name="Dohra H."/>
            <person name="Tanaka K."/>
            <person name="Suzuki T."/>
            <person name="Fujishima M."/>
            <person name="Suzuki H."/>
        </authorList>
    </citation>
    <scope>NUCLEOTIDE SEQUENCE [LARGE SCALE GENOMIC DNA]</scope>
    <source>
        <strain evidence="15 16">F1</strain>
    </source>
</reference>
<comment type="subcellular location">
    <subcellularLocation>
        <location evidence="1">Cell membrane</location>
        <topology evidence="1">Multi-pass membrane protein</topology>
    </subcellularLocation>
</comment>
<dbReference type="GO" id="GO:0050380">
    <property type="term" value="F:undecaprenyl-diphosphatase activity"/>
    <property type="evidence" value="ECO:0007669"/>
    <property type="project" value="UniProtKB-EC"/>
</dbReference>
<comment type="similarity">
    <text evidence="2">Belongs to the UppP family.</text>
</comment>
<dbReference type="STRING" id="1399147.P618_200245"/>
<evidence type="ECO:0000256" key="4">
    <source>
        <dbReference type="ARBA" id="ARBA00021581"/>
    </source>
</evidence>
<proteinExistence type="inferred from homology"/>
<keyword evidence="7" id="KW-0378">Hydrolase</keyword>
<comment type="caution">
    <text evidence="15">The sequence shown here is derived from an EMBL/GenBank/DDBJ whole genome shotgun (WGS) entry which is preliminary data.</text>
</comment>
<evidence type="ECO:0000256" key="9">
    <source>
        <dbReference type="ARBA" id="ARBA00023136"/>
    </source>
</evidence>
<dbReference type="Pfam" id="PF02673">
    <property type="entry name" value="BacA"/>
    <property type="match status" value="1"/>
</dbReference>
<sequence length="276" mass="31512">MLILNYNVTMGRFLWVYSLVQGITEAIPVSSSSHIRLIAQWMQFPLSLALESALHMGTGLAFCAVYPSSVGKMFLGFFHILRGHFTTKEARWWMFVAISSLPVLIVGGILHVLHIRLQSPNIIAFLCVLFGFLLWWSDQYGARLYPVKIEKFEKGWAYRALTLGFLQMLALLPGVSRLGACLLASRWIGYSRIESLRISISLGIVSIFACVTLEAQTWRTLGLSSFLWGQTIAITFTSCVVTLLIFRYYIERFSFLWFFFYRCILAIFLLCYSAVF</sequence>
<evidence type="ECO:0000256" key="6">
    <source>
        <dbReference type="ARBA" id="ARBA00022692"/>
    </source>
</evidence>
<dbReference type="PANTHER" id="PTHR30622">
    <property type="entry name" value="UNDECAPRENYL-DIPHOSPHATASE"/>
    <property type="match status" value="1"/>
</dbReference>
<dbReference type="GO" id="GO:0005886">
    <property type="term" value="C:plasma membrane"/>
    <property type="evidence" value="ECO:0007669"/>
    <property type="project" value="UniProtKB-SubCell"/>
</dbReference>
<keyword evidence="10" id="KW-0046">Antibiotic resistance</keyword>
<evidence type="ECO:0000256" key="14">
    <source>
        <dbReference type="SAM" id="Phobius"/>
    </source>
</evidence>
<evidence type="ECO:0000256" key="7">
    <source>
        <dbReference type="ARBA" id="ARBA00022801"/>
    </source>
</evidence>
<dbReference type="OrthoDB" id="9808289at2"/>
<keyword evidence="6 14" id="KW-0812">Transmembrane</keyword>
<evidence type="ECO:0000313" key="16">
    <source>
        <dbReference type="Proteomes" id="UP000019112"/>
    </source>
</evidence>
<keyword evidence="9 14" id="KW-0472">Membrane</keyword>
<dbReference type="GO" id="GO:0046677">
    <property type="term" value="P:response to antibiotic"/>
    <property type="evidence" value="ECO:0007669"/>
    <property type="project" value="UniProtKB-KW"/>
</dbReference>
<comment type="catalytic activity">
    <reaction evidence="13">
        <text>di-trans,octa-cis-undecaprenyl diphosphate + H2O = di-trans,octa-cis-undecaprenyl phosphate + phosphate + H(+)</text>
        <dbReference type="Rhea" id="RHEA:28094"/>
        <dbReference type="ChEBI" id="CHEBI:15377"/>
        <dbReference type="ChEBI" id="CHEBI:15378"/>
        <dbReference type="ChEBI" id="CHEBI:43474"/>
        <dbReference type="ChEBI" id="CHEBI:58405"/>
        <dbReference type="ChEBI" id="CHEBI:60392"/>
        <dbReference type="EC" id="3.6.1.27"/>
    </reaction>
</comment>
<evidence type="ECO:0000256" key="11">
    <source>
        <dbReference type="ARBA" id="ARBA00032707"/>
    </source>
</evidence>
<organism evidence="15 16">
    <name type="scientific">Holospora obtusa F1</name>
    <dbReference type="NCBI Taxonomy" id="1399147"/>
    <lineage>
        <taxon>Bacteria</taxon>
        <taxon>Pseudomonadati</taxon>
        <taxon>Pseudomonadota</taxon>
        <taxon>Alphaproteobacteria</taxon>
        <taxon>Holosporales</taxon>
        <taxon>Holosporaceae</taxon>
        <taxon>Holospora</taxon>
    </lineage>
</organism>
<feature type="transmembrane region" description="Helical" evidence="14">
    <location>
        <begin position="59"/>
        <end position="80"/>
    </location>
</feature>
<evidence type="ECO:0000256" key="1">
    <source>
        <dbReference type="ARBA" id="ARBA00004651"/>
    </source>
</evidence>
<evidence type="ECO:0000256" key="2">
    <source>
        <dbReference type="ARBA" id="ARBA00010621"/>
    </source>
</evidence>
<dbReference type="RefSeq" id="WP_021827105.1">
    <property type="nucleotide sequence ID" value="NZ_AWTR02000031.1"/>
</dbReference>
<feature type="transmembrane region" description="Helical" evidence="14">
    <location>
        <begin position="119"/>
        <end position="136"/>
    </location>
</feature>
<evidence type="ECO:0000256" key="12">
    <source>
        <dbReference type="ARBA" id="ARBA00032932"/>
    </source>
</evidence>
<name>W6TED4_HOLOB</name>
<feature type="transmembrane region" description="Helical" evidence="14">
    <location>
        <begin position="227"/>
        <end position="249"/>
    </location>
</feature>
<dbReference type="AlphaFoldDB" id="W6TED4"/>
<feature type="transmembrane region" description="Helical" evidence="14">
    <location>
        <begin position="255"/>
        <end position="275"/>
    </location>
</feature>
<evidence type="ECO:0000256" key="5">
    <source>
        <dbReference type="ARBA" id="ARBA00022475"/>
    </source>
</evidence>
<dbReference type="PANTHER" id="PTHR30622:SF4">
    <property type="entry name" value="UNDECAPRENYL-DIPHOSPHATASE"/>
    <property type="match status" value="1"/>
</dbReference>
<dbReference type="eggNOG" id="COG1968">
    <property type="taxonomic scope" value="Bacteria"/>
</dbReference>
<protein>
    <recommendedName>
        <fullName evidence="4">Undecaprenyl-diphosphatase</fullName>
        <ecNumber evidence="3">3.6.1.27</ecNumber>
    </recommendedName>
    <alternativeName>
        <fullName evidence="12">Bacitracin resistance protein</fullName>
    </alternativeName>
    <alternativeName>
        <fullName evidence="11">Undecaprenyl pyrophosphate phosphatase</fullName>
    </alternativeName>
</protein>
<gene>
    <name evidence="15" type="ORF">P618_200245</name>
</gene>
<evidence type="ECO:0000256" key="3">
    <source>
        <dbReference type="ARBA" id="ARBA00012374"/>
    </source>
</evidence>
<feature type="transmembrane region" description="Helical" evidence="14">
    <location>
        <begin position="156"/>
        <end position="176"/>
    </location>
</feature>
<keyword evidence="5" id="KW-1003">Cell membrane</keyword>
<evidence type="ECO:0000256" key="10">
    <source>
        <dbReference type="ARBA" id="ARBA00023251"/>
    </source>
</evidence>
<keyword evidence="8 14" id="KW-1133">Transmembrane helix</keyword>
<dbReference type="EMBL" id="AWTR02000031">
    <property type="protein sequence ID" value="ETZ07558.1"/>
    <property type="molecule type" value="Genomic_DNA"/>
</dbReference>
<dbReference type="InterPro" id="IPR003824">
    <property type="entry name" value="UppP"/>
</dbReference>
<evidence type="ECO:0000256" key="8">
    <source>
        <dbReference type="ARBA" id="ARBA00022989"/>
    </source>
</evidence>
<evidence type="ECO:0000256" key="13">
    <source>
        <dbReference type="ARBA" id="ARBA00047594"/>
    </source>
</evidence>
<dbReference type="Proteomes" id="UP000019112">
    <property type="component" value="Unassembled WGS sequence"/>
</dbReference>
<keyword evidence="16" id="KW-1185">Reference proteome</keyword>
<feature type="transmembrane region" description="Helical" evidence="14">
    <location>
        <begin position="92"/>
        <end position="113"/>
    </location>
</feature>
<accession>W6TED4</accession>